<evidence type="ECO:0000256" key="2">
    <source>
        <dbReference type="ARBA" id="ARBA00004245"/>
    </source>
</evidence>
<dbReference type="PANTHER" id="PTHR21490:SF2">
    <property type="entry name" value="ENKURIN DOMAIN-CONTAINING PROTEIN 1"/>
    <property type="match status" value="1"/>
</dbReference>
<feature type="region of interest" description="Disordered" evidence="6">
    <location>
        <begin position="141"/>
        <end position="181"/>
    </location>
</feature>
<accession>A0A9X6NGY9</accession>
<evidence type="ECO:0000256" key="3">
    <source>
        <dbReference type="ARBA" id="ARBA00022490"/>
    </source>
</evidence>
<evidence type="ECO:0000256" key="6">
    <source>
        <dbReference type="SAM" id="MobiDB-lite"/>
    </source>
</evidence>
<dbReference type="OrthoDB" id="10264920at2759"/>
<keyword evidence="5" id="KW-0966">Cell projection</keyword>
<dbReference type="EMBL" id="MTYJ01000288">
    <property type="protein sequence ID" value="OWA52828.1"/>
    <property type="molecule type" value="Genomic_DNA"/>
</dbReference>
<keyword evidence="9" id="KW-1185">Reference proteome</keyword>
<evidence type="ECO:0000256" key="1">
    <source>
        <dbReference type="ARBA" id="ARBA00004138"/>
    </source>
</evidence>
<sequence>MKAVLHHSASLGDLSSQAAARKNYLRTRNEGSLYQKRGMEGSMRDILAQLPPGPRKPLPKSAQKKPEETKDFTQENIKRIRQMSIQKQQSTDETVKRPVRASWADDVKGGDGKVAGRRNNALNKTQVIRREGANGTALVERSKSVQSGLNSRMVEENSESANSKSRTTSLEKATAVSRSGGKNYVQLNKTAGLASAAARRERSSSVTSIRSRSESVDLDQIPKAEPGVLPDYLAGKRQVENQAAAWAIEAKKHGLPTGSHLMPQRERIQLLEDLEAAKRRKEREMFLLPLRSDTLRAQRKREELEHSLREIDHGITVLSKPLVIVQDSLPHPIKVTPPPSSTKPRAETDKKLAQPMERKNRPSWKPSGSGQSEKPAPSSSAIARSTQNGSKKRNP</sequence>
<organism evidence="8 9">
    <name type="scientific">Hypsibius exemplaris</name>
    <name type="common">Freshwater tardigrade</name>
    <dbReference type="NCBI Taxonomy" id="2072580"/>
    <lineage>
        <taxon>Eukaryota</taxon>
        <taxon>Metazoa</taxon>
        <taxon>Ecdysozoa</taxon>
        <taxon>Tardigrada</taxon>
        <taxon>Eutardigrada</taxon>
        <taxon>Parachela</taxon>
        <taxon>Hypsibioidea</taxon>
        <taxon>Hypsibiidae</taxon>
        <taxon>Hypsibius</taxon>
    </lineage>
</organism>
<evidence type="ECO:0000313" key="8">
    <source>
        <dbReference type="EMBL" id="OWA52828.1"/>
    </source>
</evidence>
<feature type="compositionally biased region" description="Polar residues" evidence="6">
    <location>
        <begin position="159"/>
        <end position="171"/>
    </location>
</feature>
<comment type="subcellular location">
    <subcellularLocation>
        <location evidence="1">Cell projection</location>
        <location evidence="1">Cilium</location>
    </subcellularLocation>
    <subcellularLocation>
        <location evidence="2">Cytoplasm</location>
        <location evidence="2">Cytoskeleton</location>
    </subcellularLocation>
</comment>
<protein>
    <recommendedName>
        <fullName evidence="7">Enkurin domain-containing protein</fullName>
    </recommendedName>
</protein>
<reference evidence="9" key="1">
    <citation type="submission" date="2017-01" db="EMBL/GenBank/DDBJ databases">
        <title>Comparative genomics of anhydrobiosis in the tardigrade Hypsibius dujardini.</title>
        <authorList>
            <person name="Yoshida Y."/>
            <person name="Koutsovoulos G."/>
            <person name="Laetsch D."/>
            <person name="Stevens L."/>
            <person name="Kumar S."/>
            <person name="Horikawa D."/>
            <person name="Ishino K."/>
            <person name="Komine S."/>
            <person name="Tomita M."/>
            <person name="Blaxter M."/>
            <person name="Arakawa K."/>
        </authorList>
    </citation>
    <scope>NUCLEOTIDE SEQUENCE [LARGE SCALE GENOMIC DNA]</scope>
    <source>
        <strain evidence="9">Z151</strain>
    </source>
</reference>
<dbReference type="InterPro" id="IPR052102">
    <property type="entry name" value="Enkurin_domain-protein"/>
</dbReference>
<feature type="region of interest" description="Disordered" evidence="6">
    <location>
        <begin position="47"/>
        <end position="75"/>
    </location>
</feature>
<evidence type="ECO:0000256" key="4">
    <source>
        <dbReference type="ARBA" id="ARBA00023212"/>
    </source>
</evidence>
<dbReference type="AlphaFoldDB" id="A0A9X6NGY9"/>
<dbReference type="PANTHER" id="PTHR21490">
    <property type="entry name" value="ENKURIN-RELATED"/>
    <property type="match status" value="1"/>
</dbReference>
<keyword evidence="3" id="KW-0963">Cytoplasm</keyword>
<name>A0A9X6NGY9_HYPEX</name>
<dbReference type="Pfam" id="PF13864">
    <property type="entry name" value="Enkurin"/>
    <property type="match status" value="1"/>
</dbReference>
<keyword evidence="4" id="KW-0206">Cytoskeleton</keyword>
<dbReference type="InterPro" id="IPR027012">
    <property type="entry name" value="Enkurin_dom"/>
</dbReference>
<feature type="compositionally biased region" description="Polar residues" evidence="6">
    <location>
        <begin position="366"/>
        <end position="389"/>
    </location>
</feature>
<proteinExistence type="predicted"/>
<dbReference type="PROSITE" id="PS51665">
    <property type="entry name" value="ENKURIN"/>
    <property type="match status" value="1"/>
</dbReference>
<feature type="compositionally biased region" description="Basic and acidic residues" evidence="6">
    <location>
        <begin position="344"/>
        <end position="360"/>
    </location>
</feature>
<feature type="compositionally biased region" description="Basic and acidic residues" evidence="6">
    <location>
        <begin position="64"/>
        <end position="75"/>
    </location>
</feature>
<evidence type="ECO:0000313" key="9">
    <source>
        <dbReference type="Proteomes" id="UP000192578"/>
    </source>
</evidence>
<dbReference type="Proteomes" id="UP000192578">
    <property type="component" value="Unassembled WGS sequence"/>
</dbReference>
<dbReference type="GO" id="GO:0005881">
    <property type="term" value="C:cytoplasmic microtubule"/>
    <property type="evidence" value="ECO:0007669"/>
    <property type="project" value="TreeGrafter"/>
</dbReference>
<gene>
    <name evidence="8" type="ORF">BV898_17270</name>
</gene>
<dbReference type="GO" id="GO:0005929">
    <property type="term" value="C:cilium"/>
    <property type="evidence" value="ECO:0007669"/>
    <property type="project" value="UniProtKB-SubCell"/>
</dbReference>
<feature type="region of interest" description="Disordered" evidence="6">
    <location>
        <begin position="330"/>
        <end position="395"/>
    </location>
</feature>
<evidence type="ECO:0000259" key="7">
    <source>
        <dbReference type="PROSITE" id="PS51665"/>
    </source>
</evidence>
<comment type="caution">
    <text evidence="8">The sequence shown here is derived from an EMBL/GenBank/DDBJ whole genome shotgun (WGS) entry which is preliminary data.</text>
</comment>
<feature type="domain" description="Enkurin" evidence="7">
    <location>
        <begin position="234"/>
        <end position="326"/>
    </location>
</feature>
<evidence type="ECO:0000256" key="5">
    <source>
        <dbReference type="ARBA" id="ARBA00023273"/>
    </source>
</evidence>
<feature type="region of interest" description="Disordered" evidence="6">
    <location>
        <begin position="193"/>
        <end position="214"/>
    </location>
</feature>